<keyword evidence="1" id="KW-0479">Metal-binding</keyword>
<organism evidence="3 4">
    <name type="scientific">Bifidobacterium biavatii DSM 23969</name>
    <dbReference type="NCBI Taxonomy" id="1437608"/>
    <lineage>
        <taxon>Bacteria</taxon>
        <taxon>Bacillati</taxon>
        <taxon>Actinomycetota</taxon>
        <taxon>Actinomycetes</taxon>
        <taxon>Bifidobacteriales</taxon>
        <taxon>Bifidobacteriaceae</taxon>
        <taxon>Bifidobacterium</taxon>
    </lineage>
</organism>
<feature type="binding site" evidence="1">
    <location>
        <position position="229"/>
    </location>
    <ligand>
        <name>a divalent metal cation</name>
        <dbReference type="ChEBI" id="CHEBI:60240"/>
        <label>2</label>
    </ligand>
</feature>
<gene>
    <name evidence="3" type="ORF">BBIA_0078</name>
</gene>
<name>A0A086ZN46_9BIFI</name>
<dbReference type="SUPFAM" id="SSF51556">
    <property type="entry name" value="Metallo-dependent hydrolases"/>
    <property type="match status" value="1"/>
</dbReference>
<dbReference type="Pfam" id="PF01026">
    <property type="entry name" value="TatD_DNase"/>
    <property type="match status" value="1"/>
</dbReference>
<evidence type="ECO:0000256" key="2">
    <source>
        <dbReference type="SAM" id="MobiDB-lite"/>
    </source>
</evidence>
<dbReference type="InterPro" id="IPR032466">
    <property type="entry name" value="Metal_Hydrolase"/>
</dbReference>
<comment type="caution">
    <text evidence="3">The sequence shown here is derived from an EMBL/GenBank/DDBJ whole genome shotgun (WGS) entry which is preliminary data.</text>
</comment>
<keyword evidence="3" id="KW-0378">Hydrolase</keyword>
<protein>
    <submittedName>
        <fullName evidence="3">TatD family hydrolase</fullName>
    </submittedName>
</protein>
<dbReference type="InterPro" id="IPR001130">
    <property type="entry name" value="TatD-like"/>
</dbReference>
<proteinExistence type="predicted"/>
<dbReference type="PANTHER" id="PTHR46124">
    <property type="entry name" value="D-AMINOACYL-TRNA DEACYLASE"/>
    <property type="match status" value="1"/>
</dbReference>
<dbReference type="EMBL" id="JGYN01000030">
    <property type="protein sequence ID" value="KFI47946.1"/>
    <property type="molecule type" value="Genomic_DNA"/>
</dbReference>
<dbReference type="Gene3D" id="3.20.20.140">
    <property type="entry name" value="Metal-dependent hydrolases"/>
    <property type="match status" value="1"/>
</dbReference>
<dbReference type="GO" id="GO:0046872">
    <property type="term" value="F:metal ion binding"/>
    <property type="evidence" value="ECO:0007669"/>
    <property type="project" value="UniProtKB-KW"/>
</dbReference>
<dbReference type="AlphaFoldDB" id="A0A086ZN46"/>
<dbReference type="GO" id="GO:0016788">
    <property type="term" value="F:hydrolase activity, acting on ester bonds"/>
    <property type="evidence" value="ECO:0007669"/>
    <property type="project" value="InterPro"/>
</dbReference>
<evidence type="ECO:0000313" key="3">
    <source>
        <dbReference type="EMBL" id="KFI47946.1"/>
    </source>
</evidence>
<feature type="binding site" evidence="1">
    <location>
        <position position="205"/>
    </location>
    <ligand>
        <name>a divalent metal cation</name>
        <dbReference type="ChEBI" id="CHEBI:60240"/>
        <label>2</label>
    </ligand>
</feature>
<dbReference type="PIRSF" id="PIRSF005902">
    <property type="entry name" value="DNase_TatD"/>
    <property type="match status" value="1"/>
</dbReference>
<dbReference type="STRING" id="1437608.GCA_000771645_00790"/>
<dbReference type="Proteomes" id="UP000029108">
    <property type="component" value="Unassembled WGS sequence"/>
</dbReference>
<feature type="binding site" evidence="1">
    <location>
        <position position="168"/>
    </location>
    <ligand>
        <name>a divalent metal cation</name>
        <dbReference type="ChEBI" id="CHEBI:60240"/>
        <label>1</label>
    </ligand>
</feature>
<dbReference type="eggNOG" id="COG0084">
    <property type="taxonomic scope" value="Bacteria"/>
</dbReference>
<keyword evidence="4" id="KW-1185">Reference proteome</keyword>
<evidence type="ECO:0000256" key="1">
    <source>
        <dbReference type="PIRSR" id="PIRSR005902-1"/>
    </source>
</evidence>
<dbReference type="CDD" id="cd01310">
    <property type="entry name" value="TatD_DNAse"/>
    <property type="match status" value="1"/>
</dbReference>
<dbReference type="GO" id="GO:0005829">
    <property type="term" value="C:cytosol"/>
    <property type="evidence" value="ECO:0007669"/>
    <property type="project" value="TreeGrafter"/>
</dbReference>
<feature type="binding site" evidence="1">
    <location>
        <position position="279"/>
    </location>
    <ligand>
        <name>a divalent metal cation</name>
        <dbReference type="ChEBI" id="CHEBI:60240"/>
        <label>1</label>
    </ligand>
</feature>
<reference evidence="3 4" key="1">
    <citation type="submission" date="2014-03" db="EMBL/GenBank/DDBJ databases">
        <title>Genomics of Bifidobacteria.</title>
        <authorList>
            <person name="Ventura M."/>
            <person name="Milani C."/>
            <person name="Lugli G.A."/>
        </authorList>
    </citation>
    <scope>NUCLEOTIDE SEQUENCE [LARGE SCALE GENOMIC DNA]</scope>
    <source>
        <strain evidence="3 4">DSM 23969</strain>
    </source>
</reference>
<accession>A0A086ZN46</accession>
<evidence type="ECO:0000313" key="4">
    <source>
        <dbReference type="Proteomes" id="UP000029108"/>
    </source>
</evidence>
<dbReference type="PANTHER" id="PTHR46124:SF2">
    <property type="entry name" value="D-AMINOACYL-TRNA DEACYLASE"/>
    <property type="match status" value="1"/>
</dbReference>
<sequence length="330" mass="36011">MRDRRPSRLGCMSKHHHRDRSWAPAPPALPADAQVIDNHTHVASVVPFARAMSHEAVEKGQPEVPVYGVDELLAQAAAVGVSGIIDCGCELTNLQVAIDMAREHPGQVHAAIAIHPNEAVRHGHRAAPGPDGLAVKYKPYHDVSFDDAMAEVNRLARAYPKQVVAIGETGMDLFRTGESAAHIQREAFRAHIALAKELGLPMQIHDRDSHAEVIDTLLADGAPERTVFHSYSGDADMAQVAKEHGWYLSMSGTCSYKGNDGIRESARIVGLDHIMVETDAPYLTPMPYRGRTNAPYMIPYTLAALADVFDLPVAEVARATRRTTREVYGV</sequence>
<feature type="region of interest" description="Disordered" evidence="2">
    <location>
        <begin position="1"/>
        <end position="26"/>
    </location>
</feature>